<dbReference type="Gene3D" id="3.40.140.10">
    <property type="entry name" value="Cytidine Deaminase, domain 2"/>
    <property type="match status" value="1"/>
</dbReference>
<protein>
    <submittedName>
        <fullName evidence="4">tRNA(Adenine34) deaminase</fullName>
    </submittedName>
</protein>
<dbReference type="RefSeq" id="WP_175615245.1">
    <property type="nucleotide sequence ID" value="NZ_CAESCL010000028.1"/>
</dbReference>
<sequence length="158" mass="17935">MDIRLFNHESYMKEALKEAEKAGERGDLPIGAVIVHEGNIIARGSNHIETTNHNTAHAEIDAINQASSYLRKHARECVIYSTVEPCVMCLPTIVMANIRHIVFATKDHYMDTESLIESHDYLKKRVHTYIGGILEEESLKVMEEYNPKAARVVRGEFV</sequence>
<organism evidence="4 5">
    <name type="scientific">Piscibacillus halophilus</name>
    <dbReference type="NCBI Taxonomy" id="571933"/>
    <lineage>
        <taxon>Bacteria</taxon>
        <taxon>Bacillati</taxon>
        <taxon>Bacillota</taxon>
        <taxon>Bacilli</taxon>
        <taxon>Bacillales</taxon>
        <taxon>Bacillaceae</taxon>
        <taxon>Piscibacillus</taxon>
    </lineage>
</organism>
<dbReference type="PROSITE" id="PS51747">
    <property type="entry name" value="CYT_DCMP_DEAMINASES_2"/>
    <property type="match status" value="1"/>
</dbReference>
<dbReference type="SUPFAM" id="SSF53927">
    <property type="entry name" value="Cytidine deaminase-like"/>
    <property type="match status" value="1"/>
</dbReference>
<evidence type="ECO:0000259" key="3">
    <source>
        <dbReference type="PROSITE" id="PS51747"/>
    </source>
</evidence>
<keyword evidence="2" id="KW-0862">Zinc</keyword>
<keyword evidence="5" id="KW-1185">Reference proteome</keyword>
<dbReference type="GO" id="GO:0052717">
    <property type="term" value="F:tRNA-specific adenosine-34 deaminase activity"/>
    <property type="evidence" value="ECO:0007669"/>
    <property type="project" value="UniProtKB-EC"/>
</dbReference>
<dbReference type="InterPro" id="IPR058535">
    <property type="entry name" value="MafB19-deam"/>
</dbReference>
<dbReference type="GO" id="GO:0002100">
    <property type="term" value="P:tRNA wobble adenosine to inosine editing"/>
    <property type="evidence" value="ECO:0007669"/>
    <property type="project" value="InterPro"/>
</dbReference>
<dbReference type="InterPro" id="IPR002125">
    <property type="entry name" value="CMP_dCMP_dom"/>
</dbReference>
<reference evidence="4 5" key="1">
    <citation type="submission" date="2016-10" db="EMBL/GenBank/DDBJ databases">
        <authorList>
            <person name="de Groot N.N."/>
        </authorList>
    </citation>
    <scope>NUCLEOTIDE SEQUENCE [LARGE SCALE GENOMIC DNA]</scope>
    <source>
        <strain evidence="4 5">DSM 21633</strain>
    </source>
</reference>
<keyword evidence="1" id="KW-0479">Metal-binding</keyword>
<evidence type="ECO:0000256" key="2">
    <source>
        <dbReference type="ARBA" id="ARBA00022833"/>
    </source>
</evidence>
<evidence type="ECO:0000313" key="4">
    <source>
        <dbReference type="EMBL" id="SEP99560.1"/>
    </source>
</evidence>
<evidence type="ECO:0000313" key="5">
    <source>
        <dbReference type="Proteomes" id="UP000199427"/>
    </source>
</evidence>
<proteinExistence type="predicted"/>
<dbReference type="CDD" id="cd01285">
    <property type="entry name" value="nucleoside_deaminase"/>
    <property type="match status" value="1"/>
</dbReference>
<dbReference type="EMBL" id="FOES01000005">
    <property type="protein sequence ID" value="SEP99560.1"/>
    <property type="molecule type" value="Genomic_DNA"/>
</dbReference>
<accession>A0A1H9CE99</accession>
<dbReference type="Proteomes" id="UP000199427">
    <property type="component" value="Unassembled WGS sequence"/>
</dbReference>
<dbReference type="InterPro" id="IPR016193">
    <property type="entry name" value="Cytidine_deaminase-like"/>
</dbReference>
<name>A0A1H9CE99_9BACI</name>
<dbReference type="GO" id="GO:0008270">
    <property type="term" value="F:zinc ion binding"/>
    <property type="evidence" value="ECO:0007669"/>
    <property type="project" value="InterPro"/>
</dbReference>
<gene>
    <name evidence="4" type="ORF">SAMN05216362_10545</name>
</gene>
<feature type="domain" description="CMP/dCMP-type deaminase" evidence="3">
    <location>
        <begin position="6"/>
        <end position="118"/>
    </location>
</feature>
<dbReference type="InterPro" id="IPR016192">
    <property type="entry name" value="APOBEC/CMP_deaminase_Zn-bd"/>
</dbReference>
<dbReference type="PANTHER" id="PTHR11079:SF179">
    <property type="entry name" value="TRNA(ADENINE(34)) DEAMINASE, CHLOROPLASTIC"/>
    <property type="match status" value="1"/>
</dbReference>
<dbReference type="AlphaFoldDB" id="A0A1H9CE99"/>
<evidence type="ECO:0000256" key="1">
    <source>
        <dbReference type="ARBA" id="ARBA00022723"/>
    </source>
</evidence>
<dbReference type="PANTHER" id="PTHR11079">
    <property type="entry name" value="CYTOSINE DEAMINASE FAMILY MEMBER"/>
    <property type="match status" value="1"/>
</dbReference>
<dbReference type="PROSITE" id="PS00903">
    <property type="entry name" value="CYT_DCMP_DEAMINASES_1"/>
    <property type="match status" value="1"/>
</dbReference>
<dbReference type="STRING" id="571933.SAMN05216362_10545"/>
<dbReference type="Pfam" id="PF14437">
    <property type="entry name" value="MafB19-deam"/>
    <property type="match status" value="1"/>
</dbReference>